<dbReference type="Proteomes" id="UP000763557">
    <property type="component" value="Unassembled WGS sequence"/>
</dbReference>
<evidence type="ECO:0000313" key="7">
    <source>
        <dbReference type="EMBL" id="NRN68164.1"/>
    </source>
</evidence>
<evidence type="ECO:0000256" key="1">
    <source>
        <dbReference type="ARBA" id="ARBA00022729"/>
    </source>
</evidence>
<evidence type="ECO:0000259" key="6">
    <source>
        <dbReference type="PROSITE" id="PS50234"/>
    </source>
</evidence>
<dbReference type="PANTHER" id="PTHR11878">
    <property type="entry name" value="SODIUM/CALCIUM EXCHANGER"/>
    <property type="match status" value="1"/>
</dbReference>
<dbReference type="PANTHER" id="PTHR11878:SF65">
    <property type="entry name" value="NA_CA-EXCHANGE PROTEIN, ISOFORM G"/>
    <property type="match status" value="1"/>
</dbReference>
<dbReference type="SUPFAM" id="SSF141072">
    <property type="entry name" value="CalX-like"/>
    <property type="match status" value="1"/>
</dbReference>
<feature type="signal peptide" evidence="5">
    <location>
        <begin position="1"/>
        <end position="26"/>
    </location>
</feature>
<feature type="chain" id="PRO_5047426162" evidence="5">
    <location>
        <begin position="27"/>
        <end position="594"/>
    </location>
</feature>
<keyword evidence="8" id="KW-1185">Reference proteome</keyword>
<keyword evidence="2" id="KW-0677">Repeat</keyword>
<dbReference type="InterPro" id="IPR051171">
    <property type="entry name" value="CaCA"/>
</dbReference>
<dbReference type="InterPro" id="IPR036465">
    <property type="entry name" value="vWFA_dom_sf"/>
</dbReference>
<reference evidence="7 8" key="1">
    <citation type="submission" date="2020-01" db="EMBL/GenBank/DDBJ databases">
        <title>Kibdelosporangium persica a novel Actinomycetes from a hot desert in Iran.</title>
        <authorList>
            <person name="Safaei N."/>
            <person name="Zaburannyi N."/>
            <person name="Mueller R."/>
            <person name="Wink J."/>
        </authorList>
    </citation>
    <scope>NUCLEOTIDE SEQUENCE [LARGE SCALE GENOMIC DNA]</scope>
    <source>
        <strain evidence="7 8">4NS15</strain>
    </source>
</reference>
<dbReference type="Gene3D" id="3.40.50.410">
    <property type="entry name" value="von Willebrand factor, type A domain"/>
    <property type="match status" value="1"/>
</dbReference>
<gene>
    <name evidence="7" type="ORF">GC106_54050</name>
</gene>
<organism evidence="7 8">
    <name type="scientific">Kibdelosporangium persicum</name>
    <dbReference type="NCBI Taxonomy" id="2698649"/>
    <lineage>
        <taxon>Bacteria</taxon>
        <taxon>Bacillati</taxon>
        <taxon>Actinomycetota</taxon>
        <taxon>Actinomycetes</taxon>
        <taxon>Pseudonocardiales</taxon>
        <taxon>Pseudonocardiaceae</taxon>
        <taxon>Kibdelosporangium</taxon>
    </lineage>
</organism>
<evidence type="ECO:0000256" key="5">
    <source>
        <dbReference type="SAM" id="SignalP"/>
    </source>
</evidence>
<dbReference type="SUPFAM" id="SSF53300">
    <property type="entry name" value="vWA-like"/>
    <property type="match status" value="1"/>
</dbReference>
<feature type="domain" description="VWFA" evidence="6">
    <location>
        <begin position="61"/>
        <end position="248"/>
    </location>
</feature>
<dbReference type="Gene3D" id="2.60.40.2030">
    <property type="match status" value="1"/>
</dbReference>
<dbReference type="InterPro" id="IPR002035">
    <property type="entry name" value="VWF_A"/>
</dbReference>
<dbReference type="InterPro" id="IPR038081">
    <property type="entry name" value="CalX-like_sf"/>
</dbReference>
<keyword evidence="3" id="KW-0106">Calcium</keyword>
<proteinExistence type="predicted"/>
<dbReference type="RefSeq" id="WP_173136981.1">
    <property type="nucleotide sequence ID" value="NZ_CBCSGW010000011.1"/>
</dbReference>
<dbReference type="SMART" id="SM00237">
    <property type="entry name" value="Calx_beta"/>
    <property type="match status" value="1"/>
</dbReference>
<evidence type="ECO:0000256" key="3">
    <source>
        <dbReference type="ARBA" id="ARBA00022837"/>
    </source>
</evidence>
<keyword evidence="4" id="KW-0406">Ion transport</keyword>
<sequence length="594" mass="60296">MPKRTLALTVASAALFAGFAVPAASAPAPVDPASVDFTLGPGGSATLTKKVTTPVVPPNPDIVLLGDTTGSMIDVMENVRANADAITDRILDIQPSARFAVAEYKHNVDGPLAFTVNQALTGSQEQVRAATQKWIDNAGGGGIPTTDFINAHYRIATDAIAFRQGGSRIVAWFGDARSANPSLGRTLQQAIGALQARGIRVVAVPIAGTDGGGLDNLGQATAITSQTGGRLMPGSSPAAVAQAVLDGVTNLDATVTHRLVDCASQLTTTLTPASQTVQSGRAVEFAETIAVKPGTAPGTYRCKVDFLINGASQGLAQTITVRVPGVQAAATSETEGETATIALSLDAPSRSPITVQYRTSDGTATAPADYAAVNGEVTFAPGETRKQITVRIVEDDYGEYDETFTVTLSMGGSVVDTATITIKDDDGGIITVHSCTANAVNLLSKKIAVANPAKTSCKNDTKAVASANLNAGLLSVQVGAVSAKTSQATSQASVGTVKITALGQDVEIGLIESQAAANCGKGKPAGGSKVGSLRIDGVAIPVGSKPVTVPLVVGSLKLNSTVKTATSVTQRAVALDTLAGDLVIAESQAACKVK</sequence>
<keyword evidence="1 5" id="KW-0732">Signal</keyword>
<dbReference type="PROSITE" id="PS50234">
    <property type="entry name" value="VWFA"/>
    <property type="match status" value="1"/>
</dbReference>
<dbReference type="Pfam" id="PF03160">
    <property type="entry name" value="Calx-beta"/>
    <property type="match status" value="1"/>
</dbReference>
<keyword evidence="4" id="KW-0813">Transport</keyword>
<evidence type="ECO:0000256" key="2">
    <source>
        <dbReference type="ARBA" id="ARBA00022737"/>
    </source>
</evidence>
<comment type="caution">
    <text evidence="7">The sequence shown here is derived from an EMBL/GenBank/DDBJ whole genome shotgun (WGS) entry which is preliminary data.</text>
</comment>
<protein>
    <submittedName>
        <fullName evidence="7">von Willebrand factor type A domain-containing protein</fullName>
    </submittedName>
</protein>
<dbReference type="InterPro" id="IPR003644">
    <property type="entry name" value="Calx_beta"/>
</dbReference>
<evidence type="ECO:0000313" key="8">
    <source>
        <dbReference type="Proteomes" id="UP000763557"/>
    </source>
</evidence>
<name>A0ABX2F9X5_9PSEU</name>
<dbReference type="EMBL" id="JAAATY010000018">
    <property type="protein sequence ID" value="NRN68164.1"/>
    <property type="molecule type" value="Genomic_DNA"/>
</dbReference>
<accession>A0ABX2F9X5</accession>
<evidence type="ECO:0000256" key="4">
    <source>
        <dbReference type="ARBA" id="ARBA00023065"/>
    </source>
</evidence>